<feature type="chain" id="PRO_5022750594" description="Alpha/beta hydrolase family protein" evidence="1">
    <location>
        <begin position="26"/>
        <end position="94"/>
    </location>
</feature>
<reference evidence="2 3" key="1">
    <citation type="submission" date="2019-02" db="EMBL/GenBank/DDBJ databases">
        <title>Deep-cultivation of Planctomycetes and their phenomic and genomic characterization uncovers novel biology.</title>
        <authorList>
            <person name="Wiegand S."/>
            <person name="Jogler M."/>
            <person name="Boedeker C."/>
            <person name="Pinto D."/>
            <person name="Vollmers J."/>
            <person name="Rivas-Marin E."/>
            <person name="Kohn T."/>
            <person name="Peeters S.H."/>
            <person name="Heuer A."/>
            <person name="Rast P."/>
            <person name="Oberbeckmann S."/>
            <person name="Bunk B."/>
            <person name="Jeske O."/>
            <person name="Meyerdierks A."/>
            <person name="Storesund J.E."/>
            <person name="Kallscheuer N."/>
            <person name="Luecker S."/>
            <person name="Lage O.M."/>
            <person name="Pohl T."/>
            <person name="Merkel B.J."/>
            <person name="Hornburger P."/>
            <person name="Mueller R.-W."/>
            <person name="Bruemmer F."/>
            <person name="Labrenz M."/>
            <person name="Spormann A.M."/>
            <person name="Op Den Camp H."/>
            <person name="Overmann J."/>
            <person name="Amann R."/>
            <person name="Jetten M.S.M."/>
            <person name="Mascher T."/>
            <person name="Medema M.H."/>
            <person name="Devos D.P."/>
            <person name="Kaster A.-K."/>
            <person name="Ovreas L."/>
            <person name="Rohde M."/>
            <person name="Galperin M.Y."/>
            <person name="Jogler C."/>
        </authorList>
    </citation>
    <scope>NUCLEOTIDE SEQUENCE [LARGE SCALE GENOMIC DNA]</scope>
    <source>
        <strain evidence="2 3">Pla100</strain>
    </source>
</reference>
<dbReference type="InterPro" id="IPR029058">
    <property type="entry name" value="AB_hydrolase_fold"/>
</dbReference>
<keyword evidence="1" id="KW-0732">Signal</keyword>
<evidence type="ECO:0000313" key="3">
    <source>
        <dbReference type="Proteomes" id="UP000316213"/>
    </source>
</evidence>
<organism evidence="2 3">
    <name type="scientific">Neorhodopirellula pilleata</name>
    <dbReference type="NCBI Taxonomy" id="2714738"/>
    <lineage>
        <taxon>Bacteria</taxon>
        <taxon>Pseudomonadati</taxon>
        <taxon>Planctomycetota</taxon>
        <taxon>Planctomycetia</taxon>
        <taxon>Pirellulales</taxon>
        <taxon>Pirellulaceae</taxon>
        <taxon>Neorhodopirellula</taxon>
    </lineage>
</organism>
<dbReference type="Proteomes" id="UP000316213">
    <property type="component" value="Unassembled WGS sequence"/>
</dbReference>
<feature type="signal peptide" evidence="1">
    <location>
        <begin position="1"/>
        <end position="25"/>
    </location>
</feature>
<accession>A0A5C6AVP3</accession>
<name>A0A5C6AVP3_9BACT</name>
<dbReference type="OrthoDB" id="9771666at2"/>
<protein>
    <recommendedName>
        <fullName evidence="4">Alpha/beta hydrolase family protein</fullName>
    </recommendedName>
</protein>
<evidence type="ECO:0008006" key="4">
    <source>
        <dbReference type="Google" id="ProtNLM"/>
    </source>
</evidence>
<comment type="caution">
    <text evidence="2">The sequence shown here is derived from an EMBL/GenBank/DDBJ whole genome shotgun (WGS) entry which is preliminary data.</text>
</comment>
<dbReference type="EMBL" id="SJPM01000001">
    <property type="protein sequence ID" value="TWU03511.1"/>
    <property type="molecule type" value="Genomic_DNA"/>
</dbReference>
<dbReference type="AlphaFoldDB" id="A0A5C6AVP3"/>
<proteinExistence type="predicted"/>
<dbReference type="Gene3D" id="3.40.50.1820">
    <property type="entry name" value="alpha/beta hydrolase"/>
    <property type="match status" value="1"/>
</dbReference>
<evidence type="ECO:0000313" key="2">
    <source>
        <dbReference type="EMBL" id="TWU03511.1"/>
    </source>
</evidence>
<keyword evidence="3" id="KW-1185">Reference proteome</keyword>
<dbReference type="SUPFAM" id="SSF53474">
    <property type="entry name" value="alpha/beta-Hydrolases"/>
    <property type="match status" value="1"/>
</dbReference>
<evidence type="ECO:0000256" key="1">
    <source>
        <dbReference type="SAM" id="SignalP"/>
    </source>
</evidence>
<sequence length="94" mass="10540" precursor="true">MINQFTEPMTAVLLALLCLAWTHVAYPDENSTREKGQSIYTPTRLTTYKEVGDIELKLHILEPEGHQANDRAPVIVLFFGGGWSGGQPERLYGH</sequence>
<gene>
    <name evidence="2" type="ORF">Pla100_04380</name>
</gene>
<dbReference type="RefSeq" id="WP_146576010.1">
    <property type="nucleotide sequence ID" value="NZ_SJPM01000001.1"/>
</dbReference>